<evidence type="ECO:0000256" key="2">
    <source>
        <dbReference type="ARBA" id="ARBA00022692"/>
    </source>
</evidence>
<keyword evidence="3 6" id="KW-1133">Transmembrane helix</keyword>
<feature type="transmembrane region" description="Helical" evidence="6">
    <location>
        <begin position="423"/>
        <end position="450"/>
    </location>
</feature>
<keyword evidence="9" id="KW-1185">Reference proteome</keyword>
<dbReference type="GO" id="GO:0005385">
    <property type="term" value="F:zinc ion transmembrane transporter activity"/>
    <property type="evidence" value="ECO:0007669"/>
    <property type="project" value="TreeGrafter"/>
</dbReference>
<gene>
    <name evidence="8" type="ORF">DEA37_0012731</name>
</gene>
<reference evidence="8 9" key="1">
    <citation type="journal article" date="2019" name="Gigascience">
        <title>Whole-genome sequence of the oriental lung fluke Paragonimus westermani.</title>
        <authorList>
            <person name="Oey H."/>
            <person name="Zakrzewski M."/>
            <person name="Narain K."/>
            <person name="Devi K.R."/>
            <person name="Agatsuma T."/>
            <person name="Nawaratna S."/>
            <person name="Gobert G.N."/>
            <person name="Jones M.K."/>
            <person name="Ragan M.A."/>
            <person name="McManus D.P."/>
            <person name="Krause L."/>
        </authorList>
    </citation>
    <scope>NUCLEOTIDE SEQUENCE [LARGE SCALE GENOMIC DNA]</scope>
    <source>
        <strain evidence="8 9">IND2009</strain>
    </source>
</reference>
<dbReference type="PANTHER" id="PTHR11040:SF140">
    <property type="entry name" value="ZRT (ZRT), IRT- (IRT-) LIKE PROTEIN TRANSPORTER"/>
    <property type="match status" value="1"/>
</dbReference>
<feature type="transmembrane region" description="Helical" evidence="6">
    <location>
        <begin position="541"/>
        <end position="560"/>
    </location>
</feature>
<evidence type="ECO:0000256" key="7">
    <source>
        <dbReference type="SAM" id="SignalP"/>
    </source>
</evidence>
<comment type="caution">
    <text evidence="8">The sequence shown here is derived from an EMBL/GenBank/DDBJ whole genome shotgun (WGS) entry which is preliminary data.</text>
</comment>
<feature type="signal peptide" evidence="7">
    <location>
        <begin position="1"/>
        <end position="27"/>
    </location>
</feature>
<comment type="subcellular location">
    <subcellularLocation>
        <location evidence="1">Membrane</location>
        <topology evidence="1">Multi-pass membrane protein</topology>
    </subcellularLocation>
</comment>
<feature type="chain" id="PRO_5023878333" evidence="7">
    <location>
        <begin position="28"/>
        <end position="563"/>
    </location>
</feature>
<keyword evidence="2 6" id="KW-0812">Transmembrane</keyword>
<dbReference type="Proteomes" id="UP000324629">
    <property type="component" value="Unassembled WGS sequence"/>
</dbReference>
<feature type="transmembrane region" description="Helical" evidence="6">
    <location>
        <begin position="395"/>
        <end position="417"/>
    </location>
</feature>
<evidence type="ECO:0000256" key="6">
    <source>
        <dbReference type="SAM" id="Phobius"/>
    </source>
</evidence>
<feature type="compositionally biased region" description="Polar residues" evidence="5">
    <location>
        <begin position="115"/>
        <end position="131"/>
    </location>
</feature>
<name>A0A5J4NIS7_9TREM</name>
<keyword evidence="4 6" id="KW-0472">Membrane</keyword>
<feature type="region of interest" description="Disordered" evidence="5">
    <location>
        <begin position="306"/>
        <end position="327"/>
    </location>
</feature>
<feature type="transmembrane region" description="Helical" evidence="6">
    <location>
        <begin position="274"/>
        <end position="295"/>
    </location>
</feature>
<feature type="transmembrane region" description="Helical" evidence="6">
    <location>
        <begin position="471"/>
        <end position="497"/>
    </location>
</feature>
<accession>A0A5J4NIS7</accession>
<dbReference type="AlphaFoldDB" id="A0A5J4NIS7"/>
<sequence length="563" mass="61939">MESAQKQMYFAHLLSTLLLFWAYDAAAARSSSRSDTNTTDPSPTNEVVFAYLGQVKLGLAVAFFFGVLIACGLPIVLIDCLRKGDPQDSTRNARESLEDTQTSLVQNHYDRISQPGYSPTKHANATESTSMDAWPHPTCVDQQRFSVDAEPLASPNHLHLETTDLLTGQPLIGAGSRSQSRRFQDHSATQDHTNAINEARLSKFGPLQSGRRCARAFLVRSTAERRLLLRLWFSRFNCLAAGVFLSSGFMELYVDVEESIEEAKLQLSIHSEFPFAPFLTLIGFFLVLSIEQIVWTVRNAKLTTEQAQHRSSSADTTPCDTPLSPQADSTQPFTQFPFTGESIRSPVQFNEQVSCRDPSLSASVTRTRPSIVSHSHHSHFVTNESMDSFGSGMRVILLLSAMSIHSLFEGLAVGLQSTLQHTIALFTAILLHKLIIAAGIGVSLATAITTTQAFPESSRSVPLQHDADRKALIYQTVCTFILASSSPLGVLIGWGLMQQQQSGVLQMTTATLQGFACGTFFYVVFCELLPEEFREGVGDRIGKLLFLVFGFALVALYSLLMPH</sequence>
<organism evidence="8 9">
    <name type="scientific">Paragonimus westermani</name>
    <dbReference type="NCBI Taxonomy" id="34504"/>
    <lineage>
        <taxon>Eukaryota</taxon>
        <taxon>Metazoa</taxon>
        <taxon>Spiralia</taxon>
        <taxon>Lophotrochozoa</taxon>
        <taxon>Platyhelminthes</taxon>
        <taxon>Trematoda</taxon>
        <taxon>Digenea</taxon>
        <taxon>Plagiorchiida</taxon>
        <taxon>Troglotremata</taxon>
        <taxon>Troglotrematidae</taxon>
        <taxon>Paragonimus</taxon>
    </lineage>
</organism>
<dbReference type="EMBL" id="QNGE01002542">
    <property type="protein sequence ID" value="KAA3675403.1"/>
    <property type="molecule type" value="Genomic_DNA"/>
</dbReference>
<dbReference type="Pfam" id="PF02535">
    <property type="entry name" value="Zip"/>
    <property type="match status" value="2"/>
</dbReference>
<feature type="transmembrane region" description="Helical" evidence="6">
    <location>
        <begin position="509"/>
        <end position="529"/>
    </location>
</feature>
<feature type="transmembrane region" description="Helical" evidence="6">
    <location>
        <begin position="57"/>
        <end position="81"/>
    </location>
</feature>
<evidence type="ECO:0000256" key="5">
    <source>
        <dbReference type="SAM" id="MobiDB-lite"/>
    </source>
</evidence>
<proteinExistence type="predicted"/>
<protein>
    <submittedName>
        <fullName evidence="8">Solute carrier family 39 (Zinc transporter), member 1/2/3</fullName>
    </submittedName>
</protein>
<evidence type="ECO:0000313" key="9">
    <source>
        <dbReference type="Proteomes" id="UP000324629"/>
    </source>
</evidence>
<dbReference type="PANTHER" id="PTHR11040">
    <property type="entry name" value="ZINC/IRON TRANSPORTER"/>
    <property type="match status" value="1"/>
</dbReference>
<dbReference type="GO" id="GO:0005886">
    <property type="term" value="C:plasma membrane"/>
    <property type="evidence" value="ECO:0007669"/>
    <property type="project" value="TreeGrafter"/>
</dbReference>
<evidence type="ECO:0000256" key="4">
    <source>
        <dbReference type="ARBA" id="ARBA00023136"/>
    </source>
</evidence>
<feature type="transmembrane region" description="Helical" evidence="6">
    <location>
        <begin position="236"/>
        <end position="254"/>
    </location>
</feature>
<evidence type="ECO:0000256" key="3">
    <source>
        <dbReference type="ARBA" id="ARBA00022989"/>
    </source>
</evidence>
<evidence type="ECO:0000313" key="8">
    <source>
        <dbReference type="EMBL" id="KAA3675403.1"/>
    </source>
</evidence>
<evidence type="ECO:0000256" key="1">
    <source>
        <dbReference type="ARBA" id="ARBA00004141"/>
    </source>
</evidence>
<dbReference type="InterPro" id="IPR003689">
    <property type="entry name" value="ZIP"/>
</dbReference>
<keyword evidence="7" id="KW-0732">Signal</keyword>
<feature type="region of interest" description="Disordered" evidence="5">
    <location>
        <begin position="111"/>
        <end position="133"/>
    </location>
</feature>